<dbReference type="GO" id="GO:0016491">
    <property type="term" value="F:oxidoreductase activity"/>
    <property type="evidence" value="ECO:0007669"/>
    <property type="project" value="InterPro"/>
</dbReference>
<dbReference type="AlphaFoldDB" id="A0A381VYM1"/>
<dbReference type="PANTHER" id="PTHR43640:SF1">
    <property type="entry name" value="THIOREDOXIN-DEPENDENT PEROXIREDOXIN"/>
    <property type="match status" value="1"/>
</dbReference>
<dbReference type="PROSITE" id="PS51352">
    <property type="entry name" value="THIOREDOXIN_2"/>
    <property type="match status" value="1"/>
</dbReference>
<proteinExistence type="predicted"/>
<dbReference type="EMBL" id="UINC01010023">
    <property type="protein sequence ID" value="SVA44743.1"/>
    <property type="molecule type" value="Genomic_DNA"/>
</dbReference>
<protein>
    <recommendedName>
        <fullName evidence="1">Thioredoxin domain-containing protein</fullName>
    </recommendedName>
</protein>
<name>A0A381VYM1_9ZZZZ</name>
<dbReference type="InterPro" id="IPR013740">
    <property type="entry name" value="Redoxin"/>
</dbReference>
<evidence type="ECO:0000259" key="1">
    <source>
        <dbReference type="PROSITE" id="PS51352"/>
    </source>
</evidence>
<dbReference type="InterPro" id="IPR036249">
    <property type="entry name" value="Thioredoxin-like_sf"/>
</dbReference>
<organism evidence="2">
    <name type="scientific">marine metagenome</name>
    <dbReference type="NCBI Taxonomy" id="408172"/>
    <lineage>
        <taxon>unclassified sequences</taxon>
        <taxon>metagenomes</taxon>
        <taxon>ecological metagenomes</taxon>
    </lineage>
</organism>
<dbReference type="PANTHER" id="PTHR43640">
    <property type="entry name" value="OS07G0260300 PROTEIN"/>
    <property type="match status" value="1"/>
</dbReference>
<dbReference type="Gene3D" id="3.40.30.10">
    <property type="entry name" value="Glutaredoxin"/>
    <property type="match status" value="1"/>
</dbReference>
<evidence type="ECO:0000313" key="2">
    <source>
        <dbReference type="EMBL" id="SVA44743.1"/>
    </source>
</evidence>
<dbReference type="InterPro" id="IPR047262">
    <property type="entry name" value="PRX-like1"/>
</dbReference>
<accession>A0A381VYM1</accession>
<feature type="domain" description="Thioredoxin" evidence="1">
    <location>
        <begin position="20"/>
        <end position="173"/>
    </location>
</feature>
<reference evidence="2" key="1">
    <citation type="submission" date="2018-05" db="EMBL/GenBank/DDBJ databases">
        <authorList>
            <person name="Lanie J.A."/>
            <person name="Ng W.-L."/>
            <person name="Kazmierczak K.M."/>
            <person name="Andrzejewski T.M."/>
            <person name="Davidsen T.M."/>
            <person name="Wayne K.J."/>
            <person name="Tettelin H."/>
            <person name="Glass J.I."/>
            <person name="Rusch D."/>
            <person name="Podicherti R."/>
            <person name="Tsui H.-C.T."/>
            <person name="Winkler M.E."/>
        </authorList>
    </citation>
    <scope>NUCLEOTIDE SEQUENCE</scope>
</reference>
<dbReference type="CDD" id="cd02969">
    <property type="entry name" value="PRX_like1"/>
    <property type="match status" value="1"/>
</dbReference>
<dbReference type="SUPFAM" id="SSF52833">
    <property type="entry name" value="Thioredoxin-like"/>
    <property type="match status" value="1"/>
</dbReference>
<dbReference type="InterPro" id="IPR013766">
    <property type="entry name" value="Thioredoxin_domain"/>
</dbReference>
<sequence>MKKLVFIILSFMTVLFARELSIGEAMPKVNIPIQDVNGETFTLKKLMDKNGLLVIFSCNTCPVVIRWQDRYNPIAELCSENNIGFVAVNSNARQHNGVDSYTAMQEHAQEYNYRFPYVMDKRAELAKAFGAKKTPHVYLFNKDNKLVYRGAIDDNSENAENVKTSYLVNAVNAVAIGEEIKVKRTKALGCSIKF</sequence>
<gene>
    <name evidence="2" type="ORF">METZ01_LOCUS97597</name>
</gene>
<dbReference type="Pfam" id="PF08534">
    <property type="entry name" value="Redoxin"/>
    <property type="match status" value="1"/>
</dbReference>